<dbReference type="Gene3D" id="3.10.450.50">
    <property type="match status" value="1"/>
</dbReference>
<dbReference type="EMBL" id="JBHLTL010000001">
    <property type="protein sequence ID" value="MFC0588022.1"/>
    <property type="molecule type" value="Genomic_DNA"/>
</dbReference>
<dbReference type="SUPFAM" id="SSF54427">
    <property type="entry name" value="NTF2-like"/>
    <property type="match status" value="1"/>
</dbReference>
<feature type="domain" description="DUF4440" evidence="1">
    <location>
        <begin position="10"/>
        <end position="116"/>
    </location>
</feature>
<sequence length="125" mass="13348">MDDTDSVATVRALETRLQVAMLAGDVSTLDALIDDRLVFTTPDGTVTGKEQDLAAHANGMLRLSKLDITDSTLWPLDDQVVATVRADLAGSYAGATFAGTFAYTRLWQCTSGSWRIVAGHASQLT</sequence>
<keyword evidence="3" id="KW-1185">Reference proteome</keyword>
<accession>A0ABV6PDY3</accession>
<dbReference type="InterPro" id="IPR032710">
    <property type="entry name" value="NTF2-like_dom_sf"/>
</dbReference>
<dbReference type="RefSeq" id="WP_379480445.1">
    <property type="nucleotide sequence ID" value="NZ_JBHLTL010000001.1"/>
</dbReference>
<reference evidence="2 3" key="1">
    <citation type="submission" date="2024-09" db="EMBL/GenBank/DDBJ databases">
        <authorList>
            <person name="Sun Q."/>
            <person name="Mori K."/>
        </authorList>
    </citation>
    <scope>NUCLEOTIDE SEQUENCE [LARGE SCALE GENOMIC DNA]</scope>
    <source>
        <strain evidence="2 3">NCAIM B.02537</strain>
    </source>
</reference>
<proteinExistence type="predicted"/>
<organism evidence="2 3">
    <name type="scientific">Novosphingobium aquiterrae</name>
    <dbReference type="NCBI Taxonomy" id="624388"/>
    <lineage>
        <taxon>Bacteria</taxon>
        <taxon>Pseudomonadati</taxon>
        <taxon>Pseudomonadota</taxon>
        <taxon>Alphaproteobacteria</taxon>
        <taxon>Sphingomonadales</taxon>
        <taxon>Sphingomonadaceae</taxon>
        <taxon>Novosphingobium</taxon>
    </lineage>
</organism>
<protein>
    <submittedName>
        <fullName evidence="2">Nuclear transport factor 2 family protein</fullName>
    </submittedName>
</protein>
<comment type="caution">
    <text evidence="2">The sequence shown here is derived from an EMBL/GenBank/DDBJ whole genome shotgun (WGS) entry which is preliminary data.</text>
</comment>
<evidence type="ECO:0000313" key="3">
    <source>
        <dbReference type="Proteomes" id="UP001589943"/>
    </source>
</evidence>
<dbReference type="InterPro" id="IPR027843">
    <property type="entry name" value="DUF4440"/>
</dbReference>
<gene>
    <name evidence="2" type="ORF">ACFFF7_01200</name>
</gene>
<evidence type="ECO:0000259" key="1">
    <source>
        <dbReference type="Pfam" id="PF14534"/>
    </source>
</evidence>
<dbReference type="Proteomes" id="UP001589943">
    <property type="component" value="Unassembled WGS sequence"/>
</dbReference>
<dbReference type="Pfam" id="PF14534">
    <property type="entry name" value="DUF4440"/>
    <property type="match status" value="1"/>
</dbReference>
<name>A0ABV6PDY3_9SPHN</name>
<evidence type="ECO:0000313" key="2">
    <source>
        <dbReference type="EMBL" id="MFC0588022.1"/>
    </source>
</evidence>